<dbReference type="SUPFAM" id="SSF51735">
    <property type="entry name" value="NAD(P)-binding Rossmann-fold domains"/>
    <property type="match status" value="2"/>
</dbReference>
<name>A0ABP4P202_9ACTN</name>
<dbReference type="Gene3D" id="3.30.70.1450">
    <property type="entry name" value="Regulator of K+ conductance, C-terminal domain"/>
    <property type="match status" value="1"/>
</dbReference>
<proteinExistence type="predicted"/>
<evidence type="ECO:0000256" key="1">
    <source>
        <dbReference type="SAM" id="MobiDB-lite"/>
    </source>
</evidence>
<dbReference type="RefSeq" id="WP_344188343.1">
    <property type="nucleotide sequence ID" value="NZ_BAAAND010000001.1"/>
</dbReference>
<evidence type="ECO:0000256" key="2">
    <source>
        <dbReference type="SAM" id="Phobius"/>
    </source>
</evidence>
<dbReference type="InterPro" id="IPR036721">
    <property type="entry name" value="RCK_C_sf"/>
</dbReference>
<dbReference type="SUPFAM" id="SSF81324">
    <property type="entry name" value="Voltage-gated potassium channels"/>
    <property type="match status" value="1"/>
</dbReference>
<sequence length="612" mass="65123">MRRPRWGKSVTFFGNSGESTESPPDSEEPPADRPAEGGAIGERPVVVCGSSRTMVRVVTELVSSGERVIALVNPASRHRDRIGELGAKVINAPVITESLLRQAGIDGVDDGTPSTARALVLLDTDDVHNVHTALTARDMDRELRIIMQMVNPRLGSQLNSLLGDCVVINGPSLAAPAFVSDALDDDELTWMELGGRMVVVGEADLIREPHLTVLADATSSATPVLLPLPGVDPDRPRSLSAVPAGPDDERKVDIVLGTGIRPVWYGRRVRPAGWAKAVRDVLDSRVRKIAALMALLIATGTAIVHFFGGIEWWRALYLAAGVVTTAGIDDDRFNDAQPWVKVSAVVVQLTGIVLMALLTAVVVDSLIGARLSRIIGGVRGRPRNHVVVCGLGTVGARVLEILVDRGVAVIGVDQDDDAPGVQVAHRLKIPVVVGDSSNEETLRLAGVQHCQAMLAITDGDITNLESAMVAQGLNPDARITLRMFDHDLADRVERHLGLGNSRSVSMLVAPAVAAAVGDKRRQVLVPAGRRVLLLTEVVVEAGSVAEGRSLGQLNEAGGLRVLARQALQGPWDWQPVETSPVQLGDRLAVVGTRAGLARLLMATRAQRRTTAS</sequence>
<dbReference type="Proteomes" id="UP001500190">
    <property type="component" value="Unassembled WGS sequence"/>
</dbReference>
<feature type="domain" description="RCK N-terminal" evidence="3">
    <location>
        <begin position="383"/>
        <end position="504"/>
    </location>
</feature>
<dbReference type="Pfam" id="PF02254">
    <property type="entry name" value="TrkA_N"/>
    <property type="match status" value="2"/>
</dbReference>
<reference evidence="6" key="1">
    <citation type="journal article" date="2019" name="Int. J. Syst. Evol. Microbiol.">
        <title>The Global Catalogue of Microorganisms (GCM) 10K type strain sequencing project: providing services to taxonomists for standard genome sequencing and annotation.</title>
        <authorList>
            <consortium name="The Broad Institute Genomics Platform"/>
            <consortium name="The Broad Institute Genome Sequencing Center for Infectious Disease"/>
            <person name="Wu L."/>
            <person name="Ma J."/>
        </authorList>
    </citation>
    <scope>NUCLEOTIDE SEQUENCE [LARGE SCALE GENOMIC DNA]</scope>
    <source>
        <strain evidence="6">JCM 14304</strain>
    </source>
</reference>
<dbReference type="InterPro" id="IPR036291">
    <property type="entry name" value="NAD(P)-bd_dom_sf"/>
</dbReference>
<dbReference type="Gene3D" id="1.10.287.70">
    <property type="match status" value="1"/>
</dbReference>
<dbReference type="EMBL" id="BAAAND010000001">
    <property type="protein sequence ID" value="GAA1570933.1"/>
    <property type="molecule type" value="Genomic_DNA"/>
</dbReference>
<evidence type="ECO:0000313" key="5">
    <source>
        <dbReference type="EMBL" id="GAA1570933.1"/>
    </source>
</evidence>
<dbReference type="InterPro" id="IPR006037">
    <property type="entry name" value="RCK_C"/>
</dbReference>
<dbReference type="PROSITE" id="PS51202">
    <property type="entry name" value="RCK_C"/>
    <property type="match status" value="1"/>
</dbReference>
<accession>A0ABP4P202</accession>
<dbReference type="Gene3D" id="3.40.50.720">
    <property type="entry name" value="NAD(P)-binding Rossmann-like Domain"/>
    <property type="match status" value="2"/>
</dbReference>
<comment type="caution">
    <text evidence="5">The sequence shown here is derived from an EMBL/GenBank/DDBJ whole genome shotgun (WGS) entry which is preliminary data.</text>
</comment>
<dbReference type="InterPro" id="IPR050721">
    <property type="entry name" value="Trk_Ktr_HKT_K-transport"/>
</dbReference>
<dbReference type="SUPFAM" id="SSF116726">
    <property type="entry name" value="TrkA C-terminal domain-like"/>
    <property type="match status" value="1"/>
</dbReference>
<keyword evidence="2" id="KW-0812">Transmembrane</keyword>
<dbReference type="PROSITE" id="PS51201">
    <property type="entry name" value="RCK_N"/>
    <property type="match status" value="1"/>
</dbReference>
<feature type="transmembrane region" description="Helical" evidence="2">
    <location>
        <begin position="342"/>
        <end position="363"/>
    </location>
</feature>
<keyword evidence="2" id="KW-1133">Transmembrane helix</keyword>
<evidence type="ECO:0000259" key="4">
    <source>
        <dbReference type="PROSITE" id="PS51202"/>
    </source>
</evidence>
<dbReference type="InterPro" id="IPR003148">
    <property type="entry name" value="RCK_N"/>
</dbReference>
<evidence type="ECO:0000259" key="3">
    <source>
        <dbReference type="PROSITE" id="PS51201"/>
    </source>
</evidence>
<dbReference type="PANTHER" id="PTHR43833:SF11">
    <property type="entry name" value="VOLTAGE-GATED POTASSIUM CHANNEL KCH"/>
    <property type="match status" value="1"/>
</dbReference>
<gene>
    <name evidence="5" type="ORF">GCM10009742_11870</name>
</gene>
<feature type="domain" description="RCK C-terminal" evidence="4">
    <location>
        <begin position="521"/>
        <end position="605"/>
    </location>
</feature>
<protein>
    <recommendedName>
        <fullName evidence="7">Trk K+ transport system NAD-binding subunit</fullName>
    </recommendedName>
</protein>
<evidence type="ECO:0008006" key="7">
    <source>
        <dbReference type="Google" id="ProtNLM"/>
    </source>
</evidence>
<keyword evidence="6" id="KW-1185">Reference proteome</keyword>
<keyword evidence="2" id="KW-0472">Membrane</keyword>
<feature type="transmembrane region" description="Helical" evidence="2">
    <location>
        <begin position="289"/>
        <end position="308"/>
    </location>
</feature>
<dbReference type="PANTHER" id="PTHR43833">
    <property type="entry name" value="POTASSIUM CHANNEL PROTEIN 2-RELATED-RELATED"/>
    <property type="match status" value="1"/>
</dbReference>
<evidence type="ECO:0000313" key="6">
    <source>
        <dbReference type="Proteomes" id="UP001500190"/>
    </source>
</evidence>
<feature type="region of interest" description="Disordered" evidence="1">
    <location>
        <begin position="1"/>
        <end position="42"/>
    </location>
</feature>
<organism evidence="5 6">
    <name type="scientific">Kribbella karoonensis</name>
    <dbReference type="NCBI Taxonomy" id="324851"/>
    <lineage>
        <taxon>Bacteria</taxon>
        <taxon>Bacillati</taxon>
        <taxon>Actinomycetota</taxon>
        <taxon>Actinomycetes</taxon>
        <taxon>Propionibacteriales</taxon>
        <taxon>Kribbellaceae</taxon>
        <taxon>Kribbella</taxon>
    </lineage>
</organism>